<protein>
    <submittedName>
        <fullName evidence="1">Uncharacterized protein</fullName>
    </submittedName>
</protein>
<evidence type="ECO:0000313" key="2">
    <source>
        <dbReference type="Proteomes" id="UP000677054"/>
    </source>
</evidence>
<accession>A0A7R8XF90</accession>
<name>A0A7R8XF90_9CRUS</name>
<dbReference type="EMBL" id="LR900577">
    <property type="protein sequence ID" value="CAD7246177.1"/>
    <property type="molecule type" value="Genomic_DNA"/>
</dbReference>
<keyword evidence="2" id="KW-1185">Reference proteome</keyword>
<sequence>MQRTTLATYDELLTALMESRRLFIAASLTDCGHPLPPEVYLAEGGSTYYYFYVVPGEAGEDVLVVEYPGFALSETGETTVVIMNRFFVSRDGSVSVKINHYNSFTWEDEYPFPEGFQCVLGESARFRYDSGDTYDSFSSYSELETAFSEGKHIRASFDSSGCVSPNDTIPDIAGERTYLLTLPCVSDLKIDLISWRSFHDLEKTELTDYSEVVQAELDGAVMSIMLDLDECVDPTGQLDLSGSVFGSYFQDVVILDPDTAEAVLYGGAGVSTSDPVSGIAYIFFGVMIEASNNAVILPGYWHFNENGEWVNDYGDAILECSLGGGVTIIREA</sequence>
<dbReference type="EMBL" id="CAJPEV010001060">
    <property type="protein sequence ID" value="CAG0890458.1"/>
    <property type="molecule type" value="Genomic_DNA"/>
</dbReference>
<organism evidence="1">
    <name type="scientific">Darwinula stevensoni</name>
    <dbReference type="NCBI Taxonomy" id="69355"/>
    <lineage>
        <taxon>Eukaryota</taxon>
        <taxon>Metazoa</taxon>
        <taxon>Ecdysozoa</taxon>
        <taxon>Arthropoda</taxon>
        <taxon>Crustacea</taxon>
        <taxon>Oligostraca</taxon>
        <taxon>Ostracoda</taxon>
        <taxon>Podocopa</taxon>
        <taxon>Podocopida</taxon>
        <taxon>Darwinulocopina</taxon>
        <taxon>Darwinuloidea</taxon>
        <taxon>Darwinulidae</taxon>
        <taxon>Darwinula</taxon>
    </lineage>
</organism>
<reference evidence="1" key="1">
    <citation type="submission" date="2020-11" db="EMBL/GenBank/DDBJ databases">
        <authorList>
            <person name="Tran Van P."/>
        </authorList>
    </citation>
    <scope>NUCLEOTIDE SEQUENCE</scope>
</reference>
<gene>
    <name evidence="1" type="ORF">DSTB1V02_LOCUS6034</name>
</gene>
<evidence type="ECO:0000313" key="1">
    <source>
        <dbReference type="EMBL" id="CAD7246177.1"/>
    </source>
</evidence>
<dbReference type="AlphaFoldDB" id="A0A7R8XF90"/>
<proteinExistence type="predicted"/>
<dbReference type="Proteomes" id="UP000677054">
    <property type="component" value="Unassembled WGS sequence"/>
</dbReference>